<comment type="subcellular location">
    <subcellularLocation>
        <location evidence="1">Cell membrane</location>
        <topology evidence="1">Multi-pass membrane protein</topology>
    </subcellularLocation>
</comment>
<dbReference type="PANTHER" id="PTHR30572:SF18">
    <property type="entry name" value="ABC-TYPE MACROLIDE FAMILY EXPORT SYSTEM PERMEASE COMPONENT 2"/>
    <property type="match status" value="1"/>
</dbReference>
<keyword evidence="4 6" id="KW-1133">Transmembrane helix</keyword>
<gene>
    <name evidence="9" type="ORF">SNE25_17280</name>
</gene>
<evidence type="ECO:0000256" key="2">
    <source>
        <dbReference type="ARBA" id="ARBA00022475"/>
    </source>
</evidence>
<name>A0ABZ0TIR3_9SPHI</name>
<evidence type="ECO:0000313" key="10">
    <source>
        <dbReference type="Proteomes" id="UP001324380"/>
    </source>
</evidence>
<feature type="transmembrane region" description="Helical" evidence="6">
    <location>
        <begin position="383"/>
        <end position="406"/>
    </location>
</feature>
<feature type="transmembrane region" description="Helical" evidence="6">
    <location>
        <begin position="671"/>
        <end position="693"/>
    </location>
</feature>
<feature type="domain" description="ABC3 transporter permease C-terminal" evidence="7">
    <location>
        <begin position="295"/>
        <end position="411"/>
    </location>
</feature>
<feature type="transmembrane region" description="Helical" evidence="6">
    <location>
        <begin position="21"/>
        <end position="41"/>
    </location>
</feature>
<evidence type="ECO:0000256" key="1">
    <source>
        <dbReference type="ARBA" id="ARBA00004651"/>
    </source>
</evidence>
<feature type="transmembrane region" description="Helical" evidence="6">
    <location>
        <begin position="293"/>
        <end position="313"/>
    </location>
</feature>
<evidence type="ECO:0000259" key="7">
    <source>
        <dbReference type="Pfam" id="PF02687"/>
    </source>
</evidence>
<dbReference type="InterPro" id="IPR003838">
    <property type="entry name" value="ABC3_permease_C"/>
</dbReference>
<organism evidence="9 10">
    <name type="scientific">Mucilaginibacter sabulilitoris</name>
    <dbReference type="NCBI Taxonomy" id="1173583"/>
    <lineage>
        <taxon>Bacteria</taxon>
        <taxon>Pseudomonadati</taxon>
        <taxon>Bacteroidota</taxon>
        <taxon>Sphingobacteriia</taxon>
        <taxon>Sphingobacteriales</taxon>
        <taxon>Sphingobacteriaceae</taxon>
        <taxon>Mucilaginibacter</taxon>
    </lineage>
</organism>
<feature type="transmembrane region" description="Helical" evidence="6">
    <location>
        <begin position="753"/>
        <end position="775"/>
    </location>
</feature>
<protein>
    <submittedName>
        <fullName evidence="9">ABC transporter permease</fullName>
    </submittedName>
</protein>
<sequence length="794" mass="88494">MIKNYLKTAWRNITNNKFYTAINVTGLTFGLVVGLFMLLWVQDELSFDKFNKKGPEIYRIAIVGGTDVSKQMLNYIIAPVATFAKNELPEVKDGVRIMNIGNTSFKYKDKIFIEQNIAFTDPSYFSVFDFHLIKGEAKNPFPDNNSVVITQTLAKKYFGNDEPVGKTITLGQKDVLKVTGVVDDYPANSSIKCNALLPLSRFNQQAYIKDARSYNGTNRISSMDADWINFGFETYLLLKPNTNIAQLEKKLQTIHERNKPDDAPVPYMAQPLLQMHLYKTDGSNGGIETVRTFAIVAILILVIACINYVNLSTARSMLRAKEVSMRKIIGAGKFQLFMQFMVETTMLFLIATVFAVGLMYVLMPFYNSFSGKQLELAITNYEVWVYIALTLAGTLAASSIYPALLLSSFEPLKALKGRVTAGIGNAAFRKVLVVLQFTISIMLIIGTLIIGKQLKYIHEKNLGYDKENVLSFSMQDMQKHYDAVKAELLKQPGVLAVSRGGTNIIDNNGWTGDADWEGKSPKANLLFHPVFVDKDFISFFKMKMKDGSAFTGVVADSTHYILNEAAVSAMGLKDPVGKTIRIQKTRGTVIGVMKDFHFASMRKKIEPSVLIYNPDNCFRIYIKTTGRDAQKAIAAAQRSWKQYNNDMPLAYSFLDENFDMLYKADERTGSLFNLFSALAIVISCMGLFGLATYSAQVKTREIGIRKVLGSSVAGIVRLLATEFIVLIIISIFIAVPVAWYAMDKWLQDYAYKISITAWVFVLAGGGATLIALATISVQSIKAALINPVKSLRSE</sequence>
<feature type="transmembrane region" description="Helical" evidence="6">
    <location>
        <begin position="427"/>
        <end position="450"/>
    </location>
</feature>
<keyword evidence="3 6" id="KW-0812">Transmembrane</keyword>
<keyword evidence="2" id="KW-1003">Cell membrane</keyword>
<evidence type="ECO:0000313" key="9">
    <source>
        <dbReference type="EMBL" id="WPU91075.1"/>
    </source>
</evidence>
<feature type="domain" description="ABC3 transporter permease C-terminal" evidence="7">
    <location>
        <begin position="674"/>
        <end position="787"/>
    </location>
</feature>
<dbReference type="Pfam" id="PF02687">
    <property type="entry name" value="FtsX"/>
    <property type="match status" value="2"/>
</dbReference>
<feature type="transmembrane region" description="Helical" evidence="6">
    <location>
        <begin position="334"/>
        <end position="363"/>
    </location>
</feature>
<dbReference type="PANTHER" id="PTHR30572">
    <property type="entry name" value="MEMBRANE COMPONENT OF TRANSPORTER-RELATED"/>
    <property type="match status" value="1"/>
</dbReference>
<evidence type="ECO:0000259" key="8">
    <source>
        <dbReference type="Pfam" id="PF12704"/>
    </source>
</evidence>
<evidence type="ECO:0000256" key="4">
    <source>
        <dbReference type="ARBA" id="ARBA00022989"/>
    </source>
</evidence>
<reference evidence="9 10" key="1">
    <citation type="submission" date="2023-11" db="EMBL/GenBank/DDBJ databases">
        <title>Analysis of the Genomes of Mucilaginibacter gossypii cycad 4 and M. sabulilitoris SNA2: microbes with the potential for plant growth promotion.</title>
        <authorList>
            <person name="Hirsch A.M."/>
            <person name="Humm E."/>
            <person name="Rubbi M."/>
            <person name="Del Vecchio G."/>
            <person name="Ha S.M."/>
            <person name="Pellegrini M."/>
            <person name="Gunsalus R.P."/>
        </authorList>
    </citation>
    <scope>NUCLEOTIDE SEQUENCE [LARGE SCALE GENOMIC DNA]</scope>
    <source>
        <strain evidence="9 10">SNA2</strain>
    </source>
</reference>
<feature type="transmembrane region" description="Helical" evidence="6">
    <location>
        <begin position="714"/>
        <end position="741"/>
    </location>
</feature>
<dbReference type="Pfam" id="PF12704">
    <property type="entry name" value="MacB_PCD"/>
    <property type="match status" value="2"/>
</dbReference>
<dbReference type="Proteomes" id="UP001324380">
    <property type="component" value="Chromosome"/>
</dbReference>
<proteinExistence type="predicted"/>
<dbReference type="InterPro" id="IPR050250">
    <property type="entry name" value="Macrolide_Exporter_MacB"/>
</dbReference>
<dbReference type="RefSeq" id="WP_321560243.1">
    <property type="nucleotide sequence ID" value="NZ_CP139558.1"/>
</dbReference>
<evidence type="ECO:0000256" key="3">
    <source>
        <dbReference type="ARBA" id="ARBA00022692"/>
    </source>
</evidence>
<keyword evidence="5 6" id="KW-0472">Membrane</keyword>
<evidence type="ECO:0000256" key="5">
    <source>
        <dbReference type="ARBA" id="ARBA00023136"/>
    </source>
</evidence>
<dbReference type="EMBL" id="CP139558">
    <property type="protein sequence ID" value="WPU91075.1"/>
    <property type="molecule type" value="Genomic_DNA"/>
</dbReference>
<evidence type="ECO:0000256" key="6">
    <source>
        <dbReference type="SAM" id="Phobius"/>
    </source>
</evidence>
<dbReference type="InterPro" id="IPR025857">
    <property type="entry name" value="MacB_PCD"/>
</dbReference>
<keyword evidence="10" id="KW-1185">Reference proteome</keyword>
<feature type="domain" description="MacB-like periplasmic core" evidence="8">
    <location>
        <begin position="432"/>
        <end position="598"/>
    </location>
</feature>
<feature type="domain" description="MacB-like periplasmic core" evidence="8">
    <location>
        <begin position="20"/>
        <end position="253"/>
    </location>
</feature>
<accession>A0ABZ0TIR3</accession>